<evidence type="ECO:0000313" key="3">
    <source>
        <dbReference type="EMBL" id="TFH78342.1"/>
    </source>
</evidence>
<organism evidence="3 4">
    <name type="scientific">Segatella hominis</name>
    <dbReference type="NCBI Taxonomy" id="2518605"/>
    <lineage>
        <taxon>Bacteria</taxon>
        <taxon>Pseudomonadati</taxon>
        <taxon>Bacteroidota</taxon>
        <taxon>Bacteroidia</taxon>
        <taxon>Bacteroidales</taxon>
        <taxon>Prevotellaceae</taxon>
        <taxon>Segatella</taxon>
    </lineage>
</organism>
<accession>A0A4Y8VBU5</accession>
<keyword evidence="1" id="KW-1133">Transmembrane helix</keyword>
<evidence type="ECO:0000256" key="1">
    <source>
        <dbReference type="SAM" id="Phobius"/>
    </source>
</evidence>
<dbReference type="InterPro" id="IPR052734">
    <property type="entry name" value="Nod_factor_acetyltransferase"/>
</dbReference>
<reference evidence="3 4" key="1">
    <citation type="submission" date="2019-02" db="EMBL/GenBank/DDBJ databases">
        <title>Draft Genome Sequence of the Prevotella sp. BCRC 81118, Isolated from Human Feces.</title>
        <authorList>
            <person name="Huang C.-H."/>
        </authorList>
    </citation>
    <scope>NUCLEOTIDE SEQUENCE [LARGE SCALE GENOMIC DNA]</scope>
    <source>
        <strain evidence="3 4">BCRC 81118</strain>
    </source>
</reference>
<proteinExistence type="predicted"/>
<dbReference type="Proteomes" id="UP000297872">
    <property type="component" value="Unassembled WGS sequence"/>
</dbReference>
<dbReference type="Pfam" id="PF01757">
    <property type="entry name" value="Acyl_transf_3"/>
    <property type="match status" value="1"/>
</dbReference>
<dbReference type="PANTHER" id="PTHR37312">
    <property type="entry name" value="MEMBRANE-BOUND ACYLTRANSFERASE YKRP-RELATED"/>
    <property type="match status" value="1"/>
</dbReference>
<feature type="transmembrane region" description="Helical" evidence="1">
    <location>
        <begin position="36"/>
        <end position="53"/>
    </location>
</feature>
<dbReference type="OrthoDB" id="9809782at2"/>
<name>A0A4Y8VBU5_9BACT</name>
<feature type="transmembrane region" description="Helical" evidence="1">
    <location>
        <begin position="313"/>
        <end position="334"/>
    </location>
</feature>
<feature type="transmembrane region" description="Helical" evidence="1">
    <location>
        <begin position="12"/>
        <end position="30"/>
    </location>
</feature>
<keyword evidence="1" id="KW-0472">Membrane</keyword>
<gene>
    <name evidence="3" type="ORF">EXN75_11585</name>
</gene>
<comment type="caution">
    <text evidence="3">The sequence shown here is derived from an EMBL/GenBank/DDBJ whole genome shotgun (WGS) entry which is preliminary data.</text>
</comment>
<dbReference type="GO" id="GO:0016747">
    <property type="term" value="F:acyltransferase activity, transferring groups other than amino-acyl groups"/>
    <property type="evidence" value="ECO:0007669"/>
    <property type="project" value="InterPro"/>
</dbReference>
<dbReference type="RefSeq" id="WP_134843943.1">
    <property type="nucleotide sequence ID" value="NZ_SGVY01000032.1"/>
</dbReference>
<evidence type="ECO:0000313" key="4">
    <source>
        <dbReference type="Proteomes" id="UP000297872"/>
    </source>
</evidence>
<dbReference type="EMBL" id="SGVY01000032">
    <property type="protein sequence ID" value="TFH78342.1"/>
    <property type="molecule type" value="Genomic_DNA"/>
</dbReference>
<evidence type="ECO:0000259" key="2">
    <source>
        <dbReference type="Pfam" id="PF01757"/>
    </source>
</evidence>
<dbReference type="PANTHER" id="PTHR37312:SF1">
    <property type="entry name" value="MEMBRANE-BOUND ACYLTRANSFERASE YKRP-RELATED"/>
    <property type="match status" value="1"/>
</dbReference>
<sequence>MKRNTDLDFIRAILIILMILIHIVSFGNAYPHLKAGILSFMMPTFLIITGYLVNIGKTSRQFGKYLLCLALPYVIMVTGFSVLSYFLPVRDGITELSLTQICEKIFVTSIGPYWFIQTMIICGILYYGSFRACDIISKYRGRCSCRNNKENDSYKNSKENDFCSNSKEIGPCCNSKENNSYKNSKGNDSCSNINKGKTEEETLSLTTRLFLLAILMLLMSKTPALNITAAIYYFAGVVIRQCRIDFNKVFRPTPLAFILWPFILCREDLYDWGNIAVAFSCWCCISALMWLNQYYKSQMIGKSTLLYIGKNTLPIYLFHPIFTMAAKFYHPLFAFDKSEILLAAFTIILAIAGSIAIAKVMEKTKLTYFFGKKEILR</sequence>
<dbReference type="GeneID" id="302995919"/>
<feature type="transmembrane region" description="Helical" evidence="1">
    <location>
        <begin position="340"/>
        <end position="358"/>
    </location>
</feature>
<feature type="transmembrane region" description="Helical" evidence="1">
    <location>
        <begin position="113"/>
        <end position="130"/>
    </location>
</feature>
<feature type="transmembrane region" description="Helical" evidence="1">
    <location>
        <begin position="65"/>
        <end position="87"/>
    </location>
</feature>
<feature type="transmembrane region" description="Helical" evidence="1">
    <location>
        <begin position="272"/>
        <end position="292"/>
    </location>
</feature>
<keyword evidence="1" id="KW-0812">Transmembrane</keyword>
<feature type="domain" description="Acyltransferase 3" evidence="2">
    <location>
        <begin position="5"/>
        <end position="127"/>
    </location>
</feature>
<dbReference type="AlphaFoldDB" id="A0A4Y8VBU5"/>
<protein>
    <recommendedName>
        <fullName evidence="2">Acyltransferase 3 domain-containing protein</fullName>
    </recommendedName>
</protein>
<feature type="transmembrane region" description="Helical" evidence="1">
    <location>
        <begin position="209"/>
        <end position="235"/>
    </location>
</feature>
<keyword evidence="4" id="KW-1185">Reference proteome</keyword>
<dbReference type="InterPro" id="IPR002656">
    <property type="entry name" value="Acyl_transf_3_dom"/>
</dbReference>